<proteinExistence type="predicted"/>
<protein>
    <submittedName>
        <fullName evidence="12">Mannosyltransferase (PIG-V)</fullName>
    </submittedName>
</protein>
<keyword evidence="6 11" id="KW-0812">Transmembrane</keyword>
<reference evidence="13" key="2">
    <citation type="submission" date="2015-05" db="EMBL/GenBank/DDBJ databases">
        <title>Complete genome sequence of Corynebacterium mustelae DSM 45274, isolated from various tissues of a male ferret with lethal sepsis.</title>
        <authorList>
            <person name="Ruckert C."/>
            <person name="Albersmeier A."/>
            <person name="Winkler A."/>
            <person name="Tauch A."/>
        </authorList>
    </citation>
    <scope>NUCLEOTIDE SEQUENCE [LARGE SCALE GENOMIC DNA]</scope>
    <source>
        <strain evidence="13">DSM 45274</strain>
    </source>
</reference>
<evidence type="ECO:0000256" key="7">
    <source>
        <dbReference type="ARBA" id="ARBA00022824"/>
    </source>
</evidence>
<evidence type="ECO:0000256" key="1">
    <source>
        <dbReference type="ARBA" id="ARBA00004477"/>
    </source>
</evidence>
<sequence length="477" mass="52787">MTAVTMQHHENTTITGETVGKFSAGCTGFHHSFLKTGRVGGCAKVQNLVRWKFVSIPEESRPQSPRDEKRHNEPDGDHHATVQAKVSDRMRSMADAVAGRNGGKLLTATDWLWAISIYALSSLLRFFALWLLCPPQDAVASLLGKWDAQHFIAIARYGYFTSDGTGPPDPAIYEQRLAFFPGLPAIMRFLHELTGMSVIVAGWLIVAVSAVVAIAGVMALVSLMGHGKRAQLIAGIVVATAPMTVTFNMIYTEAPFMAVTTWALIAMVQRQWWSAGLLVFITGLLRLTAIDIVATFALVVALRDRRSWRAWCAVVVSAVSVVGYVVIASGYTRAIGGYFGMQQKGWDSSFDFGAATVQWIQRTWSAWDQPGYVLSTIVIIASICGVVIGFRRLPWPVWLFSTALVANIVLSDGIMHSRPRLLLPAIFLILPIVLWLENRDADRACRRPYVWLVPLVIWIAWGTWFSAYMLAVFEWAI</sequence>
<keyword evidence="9 11" id="KW-0472">Membrane</keyword>
<feature type="transmembrane region" description="Helical" evidence="11">
    <location>
        <begin position="311"/>
        <end position="331"/>
    </location>
</feature>
<dbReference type="Proteomes" id="UP000035199">
    <property type="component" value="Chromosome"/>
</dbReference>
<dbReference type="AlphaFoldDB" id="A0A0G3GY96"/>
<dbReference type="EMBL" id="CP011542">
    <property type="protein sequence ID" value="AKK04533.1"/>
    <property type="molecule type" value="Genomic_DNA"/>
</dbReference>
<comment type="pathway">
    <text evidence="2">Glycolipid biosynthesis; glycosylphosphatidylinositol-anchor biosynthesis.</text>
</comment>
<evidence type="ECO:0000256" key="6">
    <source>
        <dbReference type="ARBA" id="ARBA00022692"/>
    </source>
</evidence>
<dbReference type="PANTHER" id="PTHR12468:SF2">
    <property type="entry name" value="GPI MANNOSYLTRANSFERASE 2"/>
    <property type="match status" value="1"/>
</dbReference>
<keyword evidence="7" id="KW-0256">Endoplasmic reticulum</keyword>
<feature type="transmembrane region" description="Helical" evidence="11">
    <location>
        <begin position="449"/>
        <end position="471"/>
    </location>
</feature>
<dbReference type="STRING" id="571915.CMUST_00910"/>
<dbReference type="UniPathway" id="UPA00196"/>
<evidence type="ECO:0000256" key="3">
    <source>
        <dbReference type="ARBA" id="ARBA00022502"/>
    </source>
</evidence>
<feature type="region of interest" description="Disordered" evidence="10">
    <location>
        <begin position="59"/>
        <end position="81"/>
    </location>
</feature>
<evidence type="ECO:0000256" key="2">
    <source>
        <dbReference type="ARBA" id="ARBA00004687"/>
    </source>
</evidence>
<name>A0A0G3GY96_9CORY</name>
<feature type="transmembrane region" description="Helical" evidence="11">
    <location>
        <begin position="397"/>
        <end position="415"/>
    </location>
</feature>
<keyword evidence="3" id="KW-0337">GPI-anchor biosynthesis</keyword>
<keyword evidence="4 12" id="KW-0328">Glycosyltransferase</keyword>
<feature type="transmembrane region" description="Helical" evidence="11">
    <location>
        <begin position="232"/>
        <end position="252"/>
    </location>
</feature>
<evidence type="ECO:0000313" key="12">
    <source>
        <dbReference type="EMBL" id="AKK04533.1"/>
    </source>
</evidence>
<keyword evidence="8 11" id="KW-1133">Transmembrane helix</keyword>
<dbReference type="InterPro" id="IPR007315">
    <property type="entry name" value="PIG-V/Gpi18"/>
</dbReference>
<feature type="transmembrane region" description="Helical" evidence="11">
    <location>
        <begin position="421"/>
        <end position="437"/>
    </location>
</feature>
<dbReference type="PANTHER" id="PTHR12468">
    <property type="entry name" value="GPI MANNOSYLTRANSFERASE 2"/>
    <property type="match status" value="1"/>
</dbReference>
<dbReference type="GO" id="GO:0006506">
    <property type="term" value="P:GPI anchor biosynthetic process"/>
    <property type="evidence" value="ECO:0007669"/>
    <property type="project" value="UniProtKB-UniPathway"/>
</dbReference>
<evidence type="ECO:0000313" key="13">
    <source>
        <dbReference type="Proteomes" id="UP000035199"/>
    </source>
</evidence>
<keyword evidence="5 12" id="KW-0808">Transferase</keyword>
<evidence type="ECO:0000256" key="5">
    <source>
        <dbReference type="ARBA" id="ARBA00022679"/>
    </source>
</evidence>
<dbReference type="KEGG" id="cmv:CMUST_00910"/>
<evidence type="ECO:0000256" key="10">
    <source>
        <dbReference type="SAM" id="MobiDB-lite"/>
    </source>
</evidence>
<organism evidence="12 13">
    <name type="scientific">Corynebacterium mustelae</name>
    <dbReference type="NCBI Taxonomy" id="571915"/>
    <lineage>
        <taxon>Bacteria</taxon>
        <taxon>Bacillati</taxon>
        <taxon>Actinomycetota</taxon>
        <taxon>Actinomycetes</taxon>
        <taxon>Mycobacteriales</taxon>
        <taxon>Corynebacteriaceae</taxon>
        <taxon>Corynebacterium</taxon>
    </lineage>
</organism>
<dbReference type="GO" id="GO:0004376">
    <property type="term" value="F:GPI mannosyltransferase activity"/>
    <property type="evidence" value="ECO:0007669"/>
    <property type="project" value="InterPro"/>
</dbReference>
<comment type="subcellular location">
    <subcellularLocation>
        <location evidence="1">Endoplasmic reticulum membrane</location>
        <topology evidence="1">Multi-pass membrane protein</topology>
    </subcellularLocation>
</comment>
<gene>
    <name evidence="12" type="ORF">CMUST_00910</name>
</gene>
<keyword evidence="13" id="KW-1185">Reference proteome</keyword>
<feature type="transmembrane region" description="Helical" evidence="11">
    <location>
        <begin position="111"/>
        <end position="132"/>
    </location>
</feature>
<dbReference type="GO" id="GO:0000009">
    <property type="term" value="F:alpha-1,6-mannosyltransferase activity"/>
    <property type="evidence" value="ECO:0007669"/>
    <property type="project" value="InterPro"/>
</dbReference>
<evidence type="ECO:0000256" key="11">
    <source>
        <dbReference type="SAM" id="Phobius"/>
    </source>
</evidence>
<feature type="transmembrane region" description="Helical" evidence="11">
    <location>
        <begin position="272"/>
        <end position="299"/>
    </location>
</feature>
<dbReference type="GO" id="GO:0016020">
    <property type="term" value="C:membrane"/>
    <property type="evidence" value="ECO:0007669"/>
    <property type="project" value="GOC"/>
</dbReference>
<feature type="transmembrane region" description="Helical" evidence="11">
    <location>
        <begin position="198"/>
        <end position="220"/>
    </location>
</feature>
<dbReference type="PATRIC" id="fig|571915.4.peg.183"/>
<evidence type="ECO:0000256" key="4">
    <source>
        <dbReference type="ARBA" id="ARBA00022676"/>
    </source>
</evidence>
<evidence type="ECO:0000256" key="8">
    <source>
        <dbReference type="ARBA" id="ARBA00022989"/>
    </source>
</evidence>
<evidence type="ECO:0000256" key="9">
    <source>
        <dbReference type="ARBA" id="ARBA00023136"/>
    </source>
</evidence>
<accession>A0A0G3GY96</accession>
<feature type="transmembrane region" description="Helical" evidence="11">
    <location>
        <begin position="372"/>
        <end position="390"/>
    </location>
</feature>
<reference evidence="12 13" key="1">
    <citation type="journal article" date="2015" name="Genome Announc.">
        <title>Complete Genome Sequence of the Type Strain Corynebacterium mustelae DSM 45274, Isolated from Various Tissues of a Male Ferret with Lethal Sepsis.</title>
        <authorList>
            <person name="Ruckert C."/>
            <person name="Eimer J."/>
            <person name="Winkler A."/>
            <person name="Tauch A."/>
        </authorList>
    </citation>
    <scope>NUCLEOTIDE SEQUENCE [LARGE SCALE GENOMIC DNA]</scope>
    <source>
        <strain evidence="12 13">DSM 45274</strain>
    </source>
</reference>